<comment type="caution">
    <text evidence="2">The sequence shown here is derived from an EMBL/GenBank/DDBJ whole genome shotgun (WGS) entry which is preliminary data.</text>
</comment>
<gene>
    <name evidence="2" type="ORF">WJX74_010658</name>
</gene>
<evidence type="ECO:0000313" key="3">
    <source>
        <dbReference type="Proteomes" id="UP001438707"/>
    </source>
</evidence>
<evidence type="ECO:0000313" key="2">
    <source>
        <dbReference type="EMBL" id="KAK9843343.1"/>
    </source>
</evidence>
<feature type="region of interest" description="Disordered" evidence="1">
    <location>
        <begin position="158"/>
        <end position="202"/>
    </location>
</feature>
<proteinExistence type="predicted"/>
<accession>A0AAW1SCG5</accession>
<sequence>MSTEELKKATGRELRAGRHSEHKTEKNKGASTCRTSADLTFEMLQTDNNVRKPDRKGLHSIPLLASSALHKPRTRCGKACAPRRRRHKPRVSEDLEQQLQELQEDNLQLQQQLTWIEVATQETFQQLQMFQQLCDDVDRQNEALLAELQRLQAQKQQQQQMCTSDTPASDKYTSRSDLSQRKTIHSWGPGTSDHQTTSSLYA</sequence>
<name>A0AAW1SCG5_9CHLO</name>
<dbReference type="EMBL" id="JALJOS010000002">
    <property type="protein sequence ID" value="KAK9843343.1"/>
    <property type="molecule type" value="Genomic_DNA"/>
</dbReference>
<dbReference type="Proteomes" id="UP001438707">
    <property type="component" value="Unassembled WGS sequence"/>
</dbReference>
<feature type="compositionally biased region" description="Basic and acidic residues" evidence="1">
    <location>
        <begin position="1"/>
        <end position="28"/>
    </location>
</feature>
<reference evidence="2 3" key="1">
    <citation type="journal article" date="2024" name="Nat. Commun.">
        <title>Phylogenomics reveals the evolutionary origins of lichenization in chlorophyte algae.</title>
        <authorList>
            <person name="Puginier C."/>
            <person name="Libourel C."/>
            <person name="Otte J."/>
            <person name="Skaloud P."/>
            <person name="Haon M."/>
            <person name="Grisel S."/>
            <person name="Petersen M."/>
            <person name="Berrin J.G."/>
            <person name="Delaux P.M."/>
            <person name="Dal Grande F."/>
            <person name="Keller J."/>
        </authorList>
    </citation>
    <scope>NUCLEOTIDE SEQUENCE [LARGE SCALE GENOMIC DNA]</scope>
    <source>
        <strain evidence="2 3">SAG 2145</strain>
    </source>
</reference>
<evidence type="ECO:0000256" key="1">
    <source>
        <dbReference type="SAM" id="MobiDB-lite"/>
    </source>
</evidence>
<feature type="region of interest" description="Disordered" evidence="1">
    <location>
        <begin position="1"/>
        <end position="33"/>
    </location>
</feature>
<keyword evidence="3" id="KW-1185">Reference proteome</keyword>
<dbReference type="AlphaFoldDB" id="A0AAW1SCG5"/>
<protein>
    <submittedName>
        <fullName evidence="2">Uncharacterized protein</fullName>
    </submittedName>
</protein>
<feature type="compositionally biased region" description="Polar residues" evidence="1">
    <location>
        <begin position="192"/>
        <end position="202"/>
    </location>
</feature>
<organism evidence="2 3">
    <name type="scientific">Apatococcus lobatus</name>
    <dbReference type="NCBI Taxonomy" id="904363"/>
    <lineage>
        <taxon>Eukaryota</taxon>
        <taxon>Viridiplantae</taxon>
        <taxon>Chlorophyta</taxon>
        <taxon>core chlorophytes</taxon>
        <taxon>Trebouxiophyceae</taxon>
        <taxon>Chlorellales</taxon>
        <taxon>Chlorellaceae</taxon>
        <taxon>Apatococcus</taxon>
    </lineage>
</organism>